<sequence>MSIPEVLSISELREHLADAMTQARSSSGRPVFAGRHRRAEVVLLSADRYAQLLADERRSAVADAIGSTRAEGLELSEFGEAVMREVADGTLSFDEARTRLLTHYRR</sequence>
<evidence type="ECO:0000256" key="1">
    <source>
        <dbReference type="ARBA" id="ARBA00009981"/>
    </source>
</evidence>
<reference evidence="4" key="1">
    <citation type="journal article" date="2019" name="Int. J. Syst. Evol. Microbiol.">
        <title>The Global Catalogue of Microorganisms (GCM) 10K type strain sequencing project: providing services to taxonomists for standard genome sequencing and annotation.</title>
        <authorList>
            <consortium name="The Broad Institute Genomics Platform"/>
            <consortium name="The Broad Institute Genome Sequencing Center for Infectious Disease"/>
            <person name="Wu L."/>
            <person name="Ma J."/>
        </authorList>
    </citation>
    <scope>NUCLEOTIDE SEQUENCE [LARGE SCALE GENOMIC DNA]</scope>
    <source>
        <strain evidence="4">CCUG 49018</strain>
    </source>
</reference>
<protein>
    <recommendedName>
        <fullName evidence="2">Antitoxin VbhA domain-containing protein</fullName>
    </recommendedName>
</protein>
<evidence type="ECO:0000313" key="4">
    <source>
        <dbReference type="Proteomes" id="UP001597182"/>
    </source>
</evidence>
<evidence type="ECO:0000313" key="3">
    <source>
        <dbReference type="EMBL" id="MFD1232684.1"/>
    </source>
</evidence>
<organism evidence="3 4">
    <name type="scientific">Pseudonocardia benzenivorans</name>
    <dbReference type="NCBI Taxonomy" id="228005"/>
    <lineage>
        <taxon>Bacteria</taxon>
        <taxon>Bacillati</taxon>
        <taxon>Actinomycetota</taxon>
        <taxon>Actinomycetes</taxon>
        <taxon>Pseudonocardiales</taxon>
        <taxon>Pseudonocardiaceae</taxon>
        <taxon>Pseudonocardia</taxon>
    </lineage>
</organism>
<comment type="caution">
    <text evidence="3">The sequence shown here is derived from an EMBL/GenBank/DDBJ whole genome shotgun (WGS) entry which is preliminary data.</text>
</comment>
<keyword evidence="4" id="KW-1185">Reference proteome</keyword>
<comment type="similarity">
    <text evidence="1">Belongs to the phD/YefM antitoxin family.</text>
</comment>
<dbReference type="Gene3D" id="3.40.1620.10">
    <property type="entry name" value="YefM-like domain"/>
    <property type="match status" value="1"/>
</dbReference>
<dbReference type="InterPro" id="IPR036165">
    <property type="entry name" value="YefM-like_sf"/>
</dbReference>
<dbReference type="CDD" id="cd11586">
    <property type="entry name" value="VbhA_like"/>
    <property type="match status" value="1"/>
</dbReference>
<dbReference type="Proteomes" id="UP001597182">
    <property type="component" value="Unassembled WGS sequence"/>
</dbReference>
<dbReference type="SUPFAM" id="SSF143120">
    <property type="entry name" value="YefM-like"/>
    <property type="match status" value="1"/>
</dbReference>
<dbReference type="RefSeq" id="WP_339125294.1">
    <property type="nucleotide sequence ID" value="NZ_JBHTMB010000029.1"/>
</dbReference>
<dbReference type="InterPro" id="IPR041535">
    <property type="entry name" value="VbhA"/>
</dbReference>
<feature type="domain" description="Antitoxin VbhA" evidence="2">
    <location>
        <begin position="57"/>
        <end position="101"/>
    </location>
</feature>
<accession>A0ABW3VF47</accession>
<dbReference type="EMBL" id="JBHTMB010000029">
    <property type="protein sequence ID" value="MFD1232684.1"/>
    <property type="molecule type" value="Genomic_DNA"/>
</dbReference>
<dbReference type="Pfam" id="PF18495">
    <property type="entry name" value="VbhA"/>
    <property type="match status" value="1"/>
</dbReference>
<dbReference type="Gene3D" id="1.10.8.1050">
    <property type="entry name" value="Antitoxin VbhA-like"/>
    <property type="match status" value="1"/>
</dbReference>
<dbReference type="InterPro" id="IPR043038">
    <property type="entry name" value="VbhA_sf"/>
</dbReference>
<gene>
    <name evidence="3" type="ORF">ACFQ34_05255</name>
</gene>
<proteinExistence type="inferred from homology"/>
<name>A0ABW3VF47_9PSEU</name>
<dbReference type="InterPro" id="IPR033788">
    <property type="entry name" value="VbhA-like"/>
</dbReference>
<evidence type="ECO:0000259" key="2">
    <source>
        <dbReference type="Pfam" id="PF18495"/>
    </source>
</evidence>